<protein>
    <submittedName>
        <fullName evidence="1">Uncharacterized protein</fullName>
    </submittedName>
</protein>
<accession>A0AA44WKK3</accession>
<organism evidence="1 2">
    <name type="scientific">Verticillium dahliae</name>
    <name type="common">Verticillium wilt</name>
    <dbReference type="NCBI Taxonomy" id="27337"/>
    <lineage>
        <taxon>Eukaryota</taxon>
        <taxon>Fungi</taxon>
        <taxon>Dikarya</taxon>
        <taxon>Ascomycota</taxon>
        <taxon>Pezizomycotina</taxon>
        <taxon>Sordariomycetes</taxon>
        <taxon>Hypocreomycetidae</taxon>
        <taxon>Glomerellales</taxon>
        <taxon>Plectosphaerellaceae</taxon>
        <taxon>Verticillium</taxon>
    </lineage>
</organism>
<dbReference type="AlphaFoldDB" id="A0AA44WKK3"/>
<proteinExistence type="predicted"/>
<dbReference type="Proteomes" id="UP000236305">
    <property type="component" value="Unassembled WGS sequence"/>
</dbReference>
<gene>
    <name evidence="1" type="ORF">BJF96_g3361</name>
</gene>
<sequence>MMARAFPYASAYSIVASLTTLRPQTAMAECLLAQRVLRAGGPGANDRITYRRAGDKNMAVLGL</sequence>
<evidence type="ECO:0000313" key="1">
    <source>
        <dbReference type="EMBL" id="PNH33136.1"/>
    </source>
</evidence>
<dbReference type="EMBL" id="MPSH01000009">
    <property type="protein sequence ID" value="PNH33136.1"/>
    <property type="molecule type" value="Genomic_DNA"/>
</dbReference>
<reference evidence="1 2" key="1">
    <citation type="submission" date="2017-12" db="EMBL/GenBank/DDBJ databases">
        <title>Comparative genomics yields insights into virulence evolution of Verticillium dahliae.</title>
        <authorList>
            <person name="Fan R."/>
            <person name="Armitage A.D."/>
            <person name="Cascant-Lopez E."/>
            <person name="Sobczyk M."/>
            <person name="Cockerton H.M."/>
            <person name="Harrison R.J."/>
        </authorList>
    </citation>
    <scope>NUCLEOTIDE SEQUENCE [LARGE SCALE GENOMIC DNA]</scope>
    <source>
        <strain evidence="1 2">12008</strain>
    </source>
</reference>
<evidence type="ECO:0000313" key="2">
    <source>
        <dbReference type="Proteomes" id="UP000236305"/>
    </source>
</evidence>
<comment type="caution">
    <text evidence="1">The sequence shown here is derived from an EMBL/GenBank/DDBJ whole genome shotgun (WGS) entry which is preliminary data.</text>
</comment>
<name>A0AA44WKK3_VERDA</name>